<comment type="similarity">
    <text evidence="1">Belongs to the ComF/GntX family.</text>
</comment>
<evidence type="ECO:0000313" key="3">
    <source>
        <dbReference type="EMBL" id="NEG89375.1"/>
    </source>
</evidence>
<keyword evidence="4" id="KW-1185">Reference proteome</keyword>
<comment type="caution">
    <text evidence="3">The sequence shown here is derived from an EMBL/GenBank/DDBJ whole genome shotgun (WGS) entry which is preliminary data.</text>
</comment>
<organism evidence="3 4">
    <name type="scientific">Bifidobacterium aerophilum</name>
    <dbReference type="NCBI Taxonomy" id="1798155"/>
    <lineage>
        <taxon>Bacteria</taxon>
        <taxon>Bacillati</taxon>
        <taxon>Actinomycetota</taxon>
        <taxon>Actinomycetes</taxon>
        <taxon>Bifidobacteriales</taxon>
        <taxon>Bifidobacteriaceae</taxon>
        <taxon>Bifidobacterium</taxon>
    </lineage>
</organism>
<dbReference type="AlphaFoldDB" id="A0A6N9Z5G7"/>
<protein>
    <submittedName>
        <fullName evidence="3">ComF family protein</fullName>
    </submittedName>
</protein>
<evidence type="ECO:0000259" key="2">
    <source>
        <dbReference type="Pfam" id="PF00156"/>
    </source>
</evidence>
<dbReference type="SUPFAM" id="SSF53271">
    <property type="entry name" value="PRTase-like"/>
    <property type="match status" value="1"/>
</dbReference>
<name>A0A6N9Z5G7_9BIFI</name>
<evidence type="ECO:0000256" key="1">
    <source>
        <dbReference type="ARBA" id="ARBA00008007"/>
    </source>
</evidence>
<dbReference type="EMBL" id="WHZW01000008">
    <property type="protein sequence ID" value="NEG89375.1"/>
    <property type="molecule type" value="Genomic_DNA"/>
</dbReference>
<dbReference type="PANTHER" id="PTHR47505">
    <property type="entry name" value="DNA UTILIZATION PROTEIN YHGH"/>
    <property type="match status" value="1"/>
</dbReference>
<evidence type="ECO:0000313" key="4">
    <source>
        <dbReference type="Proteomes" id="UP000469194"/>
    </source>
</evidence>
<dbReference type="PANTHER" id="PTHR47505:SF1">
    <property type="entry name" value="DNA UTILIZATION PROTEIN YHGH"/>
    <property type="match status" value="1"/>
</dbReference>
<gene>
    <name evidence="3" type="ORF">GFD25_05100</name>
</gene>
<dbReference type="CDD" id="cd06223">
    <property type="entry name" value="PRTases_typeI"/>
    <property type="match status" value="1"/>
</dbReference>
<dbReference type="RefSeq" id="WP_163230596.1">
    <property type="nucleotide sequence ID" value="NZ_WHZW01000008.1"/>
</dbReference>
<feature type="domain" description="Phosphoribosyltransferase" evidence="2">
    <location>
        <begin position="157"/>
        <end position="220"/>
    </location>
</feature>
<dbReference type="InterPro" id="IPR051910">
    <property type="entry name" value="ComF/GntX_DNA_util-trans"/>
</dbReference>
<accession>A0A6N9Z5G7</accession>
<dbReference type="Gene3D" id="3.40.50.2020">
    <property type="match status" value="1"/>
</dbReference>
<reference evidence="3 4" key="1">
    <citation type="submission" date="2019-10" db="EMBL/GenBank/DDBJ databases">
        <title>Bifidobacterium from non-human primates.</title>
        <authorList>
            <person name="Modesto M."/>
        </authorList>
    </citation>
    <scope>NUCLEOTIDE SEQUENCE [LARGE SCALE GENOMIC DNA]</scope>
    <source>
        <strain evidence="3 4">TRE17</strain>
    </source>
</reference>
<dbReference type="Proteomes" id="UP000469194">
    <property type="component" value="Unassembled WGS sequence"/>
</dbReference>
<sequence length="223" mass="23887">MTVTTVMMMVRDLLLPRGCTGCDSPDQVLCRSCRDLFAHTVTRPAPGTLEGTGYSCAWYRGEARRAILSWKDHGDEECDPPFAALLADLAVRSGAVSGNDPVHLVPAPSSRASMIRRGRWHMRDLTALMAVALADLGYETDMLPVLRTGHVATKSVQTTNAAQRAARITGNVHVTDPARCAGRRMILVDDIITTGATMRQCAAALEQAGANVATTLTLASVPK</sequence>
<dbReference type="InterPro" id="IPR000836">
    <property type="entry name" value="PRTase_dom"/>
</dbReference>
<proteinExistence type="inferred from homology"/>
<dbReference type="InterPro" id="IPR029057">
    <property type="entry name" value="PRTase-like"/>
</dbReference>
<dbReference type="Pfam" id="PF00156">
    <property type="entry name" value="Pribosyltran"/>
    <property type="match status" value="1"/>
</dbReference>